<proteinExistence type="predicted"/>
<dbReference type="Pfam" id="PF01368">
    <property type="entry name" value="DHH"/>
    <property type="match status" value="1"/>
</dbReference>
<dbReference type="InterPro" id="IPR001667">
    <property type="entry name" value="DDH_dom"/>
</dbReference>
<dbReference type="OrthoDB" id="5490569at2"/>
<evidence type="ECO:0000259" key="1">
    <source>
        <dbReference type="Pfam" id="PF01368"/>
    </source>
</evidence>
<feature type="domain" description="DDH" evidence="1">
    <location>
        <begin position="46"/>
        <end position="188"/>
    </location>
</feature>
<reference evidence="3 4" key="1">
    <citation type="submission" date="2018-09" db="EMBL/GenBank/DDBJ databases">
        <title>Murine metabolic-syndrome-specific gut microbial biobank.</title>
        <authorList>
            <person name="Liu C."/>
        </authorList>
    </citation>
    <scope>NUCLEOTIDE SEQUENCE [LARGE SCALE GENOMIC DNA]</scope>
    <source>
        <strain evidence="3 4">0.1xD8-82</strain>
    </source>
</reference>
<dbReference type="Gene3D" id="3.10.310.30">
    <property type="match status" value="1"/>
</dbReference>
<dbReference type="PANTHER" id="PTHR47618:SF1">
    <property type="entry name" value="BIFUNCTIONAL OLIGORIBONUCLEASE AND PAP PHOSPHATASE NRNA"/>
    <property type="match status" value="1"/>
</dbReference>
<dbReference type="GO" id="GO:0003676">
    <property type="term" value="F:nucleic acid binding"/>
    <property type="evidence" value="ECO:0007669"/>
    <property type="project" value="InterPro"/>
</dbReference>
<evidence type="ECO:0000313" key="3">
    <source>
        <dbReference type="EMBL" id="RKI93526.1"/>
    </source>
</evidence>
<dbReference type="AlphaFoldDB" id="A0A3A9B237"/>
<comment type="caution">
    <text evidence="3">The sequence shown here is derived from an EMBL/GenBank/DDBJ whole genome shotgun (WGS) entry which is preliminary data.</text>
</comment>
<dbReference type="Pfam" id="PF02272">
    <property type="entry name" value="DHHA1"/>
    <property type="match status" value="1"/>
</dbReference>
<evidence type="ECO:0000259" key="2">
    <source>
        <dbReference type="Pfam" id="PF02272"/>
    </source>
</evidence>
<dbReference type="InterPro" id="IPR003156">
    <property type="entry name" value="DHHA1_dom"/>
</dbReference>
<feature type="domain" description="DHHA1" evidence="2">
    <location>
        <begin position="255"/>
        <end position="334"/>
    </location>
</feature>
<dbReference type="InterPro" id="IPR038763">
    <property type="entry name" value="DHH_sf"/>
</dbReference>
<dbReference type="InterPro" id="IPR051319">
    <property type="entry name" value="Oligoribo/pAp-PDE_c-di-AMP_PDE"/>
</dbReference>
<accession>A0A3A9B237</accession>
<evidence type="ECO:0000313" key="4">
    <source>
        <dbReference type="Proteomes" id="UP000280696"/>
    </source>
</evidence>
<dbReference type="Gene3D" id="3.90.1640.10">
    <property type="entry name" value="inorganic pyrophosphatase (n-terminal core)"/>
    <property type="match status" value="1"/>
</dbReference>
<sequence>MRYVCPGSGIFKHYRKVNHRTLNQQGGNGIMCKLDDLVALCQGYPVYIQTHNFPDPDAIASAFGLQRLLALYKVESKLCYDGRIDKLSASKMLDAFHIDMAPYESLKAQMKETDRIICVDTQKHAGNVTDFIGDEVACIDHHPTFVPIKYRYQDIRITGACAALIAEYYSLSGNKPDNDTATALLYGIKMDTLNLTRGVTALDVDMIGFLFPYCDPDMLSDLERNNMEFSDLKAYGAAIENIELYDKIGVSCVPFSCPDALVAILSDFILALIEVEVAIVASFREDGIKLSVRSEDPDIHAGNLLHEALADIGSGGGHATMGGGFITRESIPKLGNYPKERIRDLFLNAMSDT</sequence>
<dbReference type="Proteomes" id="UP000280696">
    <property type="component" value="Unassembled WGS sequence"/>
</dbReference>
<dbReference type="EMBL" id="RAYQ01000002">
    <property type="protein sequence ID" value="RKI93526.1"/>
    <property type="molecule type" value="Genomic_DNA"/>
</dbReference>
<name>A0A3A9B237_9FIRM</name>
<protein>
    <submittedName>
        <fullName evidence="3">DHH family phosphoesterase</fullName>
    </submittedName>
</protein>
<organism evidence="3 4">
    <name type="scientific">Parablautia intestinalis</name>
    <dbReference type="NCBI Taxonomy" id="2320100"/>
    <lineage>
        <taxon>Bacteria</taxon>
        <taxon>Bacillati</taxon>
        <taxon>Bacillota</taxon>
        <taxon>Clostridia</taxon>
        <taxon>Lachnospirales</taxon>
        <taxon>Lachnospiraceae</taxon>
        <taxon>Parablautia</taxon>
    </lineage>
</organism>
<dbReference type="SUPFAM" id="SSF64182">
    <property type="entry name" value="DHH phosphoesterases"/>
    <property type="match status" value="1"/>
</dbReference>
<gene>
    <name evidence="3" type="ORF">D7V94_02135</name>
</gene>
<keyword evidence="4" id="KW-1185">Reference proteome</keyword>
<dbReference type="PANTHER" id="PTHR47618">
    <property type="entry name" value="BIFUNCTIONAL OLIGORIBONUCLEASE AND PAP PHOSPHATASE NRNA"/>
    <property type="match status" value="1"/>
</dbReference>